<dbReference type="Gene3D" id="1.10.10.10">
    <property type="entry name" value="Winged helix-like DNA-binding domain superfamily/Winged helix DNA-binding domain"/>
    <property type="match status" value="1"/>
</dbReference>
<dbReference type="AlphaFoldDB" id="A0A4Q7N059"/>
<comment type="caution">
    <text evidence="7">The sequence shown here is derived from an EMBL/GenBank/DDBJ whole genome shotgun (WGS) entry which is preliminary data.</text>
</comment>
<keyword evidence="8" id="KW-1185">Reference proteome</keyword>
<dbReference type="GO" id="GO:0003677">
    <property type="term" value="F:DNA binding"/>
    <property type="evidence" value="ECO:0007669"/>
    <property type="project" value="InterPro"/>
</dbReference>
<evidence type="ECO:0000256" key="4">
    <source>
        <dbReference type="ARBA" id="ARBA00023163"/>
    </source>
</evidence>
<reference evidence="7 8" key="1">
    <citation type="submission" date="2019-02" db="EMBL/GenBank/DDBJ databases">
        <title>Genomic Encyclopedia of Type Strains, Phase IV (KMG-IV): sequencing the most valuable type-strain genomes for metagenomic binning, comparative biology and taxonomic classification.</title>
        <authorList>
            <person name="Goeker M."/>
        </authorList>
    </citation>
    <scope>NUCLEOTIDE SEQUENCE [LARGE SCALE GENOMIC DNA]</scope>
    <source>
        <strain evidence="7 8">DSM 18116</strain>
    </source>
</reference>
<proteinExistence type="inferred from homology"/>
<dbReference type="InterPro" id="IPR013249">
    <property type="entry name" value="RNA_pol_sigma70_r4_t2"/>
</dbReference>
<dbReference type="PANTHER" id="PTHR43133:SF46">
    <property type="entry name" value="RNA POLYMERASE SIGMA-70 FACTOR ECF SUBFAMILY"/>
    <property type="match status" value="1"/>
</dbReference>
<feature type="domain" description="RNA polymerase sigma-70 region 2" evidence="5">
    <location>
        <begin position="16"/>
        <end position="80"/>
    </location>
</feature>
<dbReference type="InterPro" id="IPR013324">
    <property type="entry name" value="RNA_pol_sigma_r3/r4-like"/>
</dbReference>
<dbReference type="GO" id="GO:0016987">
    <property type="term" value="F:sigma factor activity"/>
    <property type="evidence" value="ECO:0007669"/>
    <property type="project" value="UniProtKB-KW"/>
</dbReference>
<evidence type="ECO:0000259" key="6">
    <source>
        <dbReference type="Pfam" id="PF08281"/>
    </source>
</evidence>
<evidence type="ECO:0000256" key="1">
    <source>
        <dbReference type="ARBA" id="ARBA00010641"/>
    </source>
</evidence>
<dbReference type="GO" id="GO:0006352">
    <property type="term" value="P:DNA-templated transcription initiation"/>
    <property type="evidence" value="ECO:0007669"/>
    <property type="project" value="InterPro"/>
</dbReference>
<feature type="domain" description="RNA polymerase sigma factor 70 region 4 type 2" evidence="6">
    <location>
        <begin position="111"/>
        <end position="161"/>
    </location>
</feature>
<evidence type="ECO:0000313" key="7">
    <source>
        <dbReference type="EMBL" id="RZS74633.1"/>
    </source>
</evidence>
<evidence type="ECO:0000313" key="8">
    <source>
        <dbReference type="Proteomes" id="UP000293874"/>
    </source>
</evidence>
<dbReference type="SUPFAM" id="SSF88659">
    <property type="entry name" value="Sigma3 and sigma4 domains of RNA polymerase sigma factors"/>
    <property type="match status" value="1"/>
</dbReference>
<sequence>MLERIQQGDAGAFETLYNQYRHKLYGFILRLTKSPEMTADIVQDVFLKIWEDRARFSHVQSFSHYFHSMVYNRSINLLKRIAFEDEIVNQLSKEAGNSEESDPVLYNELRRKLRHLVDQLPEQQRVVYRLSKEEGLKQEEIARQLNISLSTVKTHLSRSMTFIRSGLGSGLVIICWQMALQQ</sequence>
<dbReference type="InterPro" id="IPR007627">
    <property type="entry name" value="RNA_pol_sigma70_r2"/>
</dbReference>
<dbReference type="CDD" id="cd06171">
    <property type="entry name" value="Sigma70_r4"/>
    <property type="match status" value="1"/>
</dbReference>
<dbReference type="NCBIfam" id="TIGR02985">
    <property type="entry name" value="Sig70_bacteroi1"/>
    <property type="match status" value="1"/>
</dbReference>
<keyword evidence="3" id="KW-0731">Sigma factor</keyword>
<evidence type="ECO:0000256" key="2">
    <source>
        <dbReference type="ARBA" id="ARBA00023015"/>
    </source>
</evidence>
<gene>
    <name evidence="7" type="ORF">EV199_0482</name>
</gene>
<dbReference type="EMBL" id="SGXA01000001">
    <property type="protein sequence ID" value="RZS74633.1"/>
    <property type="molecule type" value="Genomic_DNA"/>
</dbReference>
<comment type="similarity">
    <text evidence="1">Belongs to the sigma-70 factor family. ECF subfamily.</text>
</comment>
<dbReference type="InterPro" id="IPR014284">
    <property type="entry name" value="RNA_pol_sigma-70_dom"/>
</dbReference>
<evidence type="ECO:0000256" key="3">
    <source>
        <dbReference type="ARBA" id="ARBA00023082"/>
    </source>
</evidence>
<dbReference type="InterPro" id="IPR013325">
    <property type="entry name" value="RNA_pol_sigma_r2"/>
</dbReference>
<dbReference type="SUPFAM" id="SSF88946">
    <property type="entry name" value="Sigma2 domain of RNA polymerase sigma factors"/>
    <property type="match status" value="1"/>
</dbReference>
<dbReference type="Pfam" id="PF04542">
    <property type="entry name" value="Sigma70_r2"/>
    <property type="match status" value="1"/>
</dbReference>
<dbReference type="Pfam" id="PF08281">
    <property type="entry name" value="Sigma70_r4_2"/>
    <property type="match status" value="1"/>
</dbReference>
<dbReference type="PANTHER" id="PTHR43133">
    <property type="entry name" value="RNA POLYMERASE ECF-TYPE SIGMA FACTO"/>
    <property type="match status" value="1"/>
</dbReference>
<dbReference type="Gene3D" id="1.10.1740.10">
    <property type="match status" value="1"/>
</dbReference>
<evidence type="ECO:0000259" key="5">
    <source>
        <dbReference type="Pfam" id="PF04542"/>
    </source>
</evidence>
<dbReference type="Proteomes" id="UP000293874">
    <property type="component" value="Unassembled WGS sequence"/>
</dbReference>
<dbReference type="InterPro" id="IPR014327">
    <property type="entry name" value="RNA_pol_sigma70_bacteroid"/>
</dbReference>
<protein>
    <submittedName>
        <fullName evidence="7">RNA polymerase sigma-70 factor (ECF subfamily)</fullName>
    </submittedName>
</protein>
<name>A0A4Q7N059_9BACT</name>
<organism evidence="7 8">
    <name type="scientific">Pseudobacter ginsenosidimutans</name>
    <dbReference type="NCBI Taxonomy" id="661488"/>
    <lineage>
        <taxon>Bacteria</taxon>
        <taxon>Pseudomonadati</taxon>
        <taxon>Bacteroidota</taxon>
        <taxon>Chitinophagia</taxon>
        <taxon>Chitinophagales</taxon>
        <taxon>Chitinophagaceae</taxon>
        <taxon>Pseudobacter</taxon>
    </lineage>
</organism>
<keyword evidence="4" id="KW-0804">Transcription</keyword>
<accession>A0A4Q7N059</accession>
<keyword evidence="2" id="KW-0805">Transcription regulation</keyword>
<dbReference type="InterPro" id="IPR039425">
    <property type="entry name" value="RNA_pol_sigma-70-like"/>
</dbReference>
<dbReference type="NCBIfam" id="TIGR02937">
    <property type="entry name" value="sigma70-ECF"/>
    <property type="match status" value="1"/>
</dbReference>
<dbReference type="InterPro" id="IPR036388">
    <property type="entry name" value="WH-like_DNA-bd_sf"/>
</dbReference>